<sequence>MASVAAYNTIIFGDNTSGSPSPLPPVGALVVVLAASLVLGTSHTFASLDSWSFDSFITPGNHERLGTGDHILVYRQVFNSFVHPLPLPVFSAAIDSIAGWGRKQIEFRIRDLNTGNYYPNTIRLPLEIVHLSRWQQMQKFLYPFPRMTTPPSPPTRQSKKQDLQSRSGGIIGDRVPRDSDGLPIWD</sequence>
<organism evidence="2 3">
    <name type="scientific">Suillus plorans</name>
    <dbReference type="NCBI Taxonomy" id="116603"/>
    <lineage>
        <taxon>Eukaryota</taxon>
        <taxon>Fungi</taxon>
        <taxon>Dikarya</taxon>
        <taxon>Basidiomycota</taxon>
        <taxon>Agaricomycotina</taxon>
        <taxon>Agaricomycetes</taxon>
        <taxon>Agaricomycetidae</taxon>
        <taxon>Boletales</taxon>
        <taxon>Suillineae</taxon>
        <taxon>Suillaceae</taxon>
        <taxon>Suillus</taxon>
    </lineage>
</organism>
<name>A0A9P7DKV8_9AGAM</name>
<comment type="caution">
    <text evidence="2">The sequence shown here is derived from an EMBL/GenBank/DDBJ whole genome shotgun (WGS) entry which is preliminary data.</text>
</comment>
<reference evidence="2" key="1">
    <citation type="journal article" date="2020" name="New Phytol.">
        <title>Comparative genomics reveals dynamic genome evolution in host specialist ectomycorrhizal fungi.</title>
        <authorList>
            <person name="Lofgren L.A."/>
            <person name="Nguyen N.H."/>
            <person name="Vilgalys R."/>
            <person name="Ruytinx J."/>
            <person name="Liao H.L."/>
            <person name="Branco S."/>
            <person name="Kuo A."/>
            <person name="LaButti K."/>
            <person name="Lipzen A."/>
            <person name="Andreopoulos W."/>
            <person name="Pangilinan J."/>
            <person name="Riley R."/>
            <person name="Hundley H."/>
            <person name="Na H."/>
            <person name="Barry K."/>
            <person name="Grigoriev I.V."/>
            <person name="Stajich J.E."/>
            <person name="Kennedy P.G."/>
        </authorList>
    </citation>
    <scope>NUCLEOTIDE SEQUENCE</scope>
    <source>
        <strain evidence="2">S12</strain>
    </source>
</reference>
<dbReference type="Proteomes" id="UP000719766">
    <property type="component" value="Unassembled WGS sequence"/>
</dbReference>
<protein>
    <submittedName>
        <fullName evidence="2">Uncharacterized protein</fullName>
    </submittedName>
</protein>
<dbReference type="EMBL" id="JABBWE010000016">
    <property type="protein sequence ID" value="KAG1797339.1"/>
    <property type="molecule type" value="Genomic_DNA"/>
</dbReference>
<dbReference type="AlphaFoldDB" id="A0A9P7DKV8"/>
<keyword evidence="3" id="KW-1185">Reference proteome</keyword>
<proteinExistence type="predicted"/>
<feature type="region of interest" description="Disordered" evidence="1">
    <location>
        <begin position="145"/>
        <end position="186"/>
    </location>
</feature>
<dbReference type="OrthoDB" id="2626008at2759"/>
<evidence type="ECO:0000256" key="1">
    <source>
        <dbReference type="SAM" id="MobiDB-lite"/>
    </source>
</evidence>
<dbReference type="RefSeq" id="XP_041162449.1">
    <property type="nucleotide sequence ID" value="XM_041299920.1"/>
</dbReference>
<gene>
    <name evidence="2" type="ORF">HD556DRAFT_1306507</name>
</gene>
<evidence type="ECO:0000313" key="2">
    <source>
        <dbReference type="EMBL" id="KAG1797339.1"/>
    </source>
</evidence>
<evidence type="ECO:0000313" key="3">
    <source>
        <dbReference type="Proteomes" id="UP000719766"/>
    </source>
</evidence>
<dbReference type="GeneID" id="64593684"/>
<accession>A0A9P7DKV8</accession>